<keyword evidence="6" id="KW-1185">Reference proteome</keyword>
<dbReference type="InterPro" id="IPR036388">
    <property type="entry name" value="WH-like_DNA-bd_sf"/>
</dbReference>
<dbReference type="InterPro" id="IPR011991">
    <property type="entry name" value="ArsR-like_HTH"/>
</dbReference>
<name>A0A8J3P5T2_9ACTN</name>
<dbReference type="SMART" id="SM00418">
    <property type="entry name" value="HTH_ARSR"/>
    <property type="match status" value="1"/>
</dbReference>
<dbReference type="Proteomes" id="UP000630887">
    <property type="component" value="Unassembled WGS sequence"/>
</dbReference>
<dbReference type="PRINTS" id="PR00778">
    <property type="entry name" value="HTHARSR"/>
</dbReference>
<dbReference type="InterPro" id="IPR051081">
    <property type="entry name" value="HTH_MetalResp_TranReg"/>
</dbReference>
<dbReference type="SUPFAM" id="SSF46785">
    <property type="entry name" value="Winged helix' DNA-binding domain"/>
    <property type="match status" value="1"/>
</dbReference>
<protein>
    <recommendedName>
        <fullName evidence="4">HTH arsR-type domain-containing protein</fullName>
    </recommendedName>
</protein>
<evidence type="ECO:0000259" key="4">
    <source>
        <dbReference type="PROSITE" id="PS50987"/>
    </source>
</evidence>
<dbReference type="RefSeq" id="WP_203690041.1">
    <property type="nucleotide sequence ID" value="NZ_BAAALC010000043.1"/>
</dbReference>
<reference evidence="5 6" key="1">
    <citation type="submission" date="2021-01" db="EMBL/GenBank/DDBJ databases">
        <title>Whole genome shotgun sequence of Catellatospora coxensis NBRC 107359.</title>
        <authorList>
            <person name="Komaki H."/>
            <person name="Tamura T."/>
        </authorList>
    </citation>
    <scope>NUCLEOTIDE SEQUENCE [LARGE SCALE GENOMIC DNA]</scope>
    <source>
        <strain evidence="5 6">NBRC 107359</strain>
    </source>
</reference>
<dbReference type="PROSITE" id="PS50987">
    <property type="entry name" value="HTH_ARSR_2"/>
    <property type="match status" value="1"/>
</dbReference>
<organism evidence="5 6">
    <name type="scientific">Catellatospora coxensis</name>
    <dbReference type="NCBI Taxonomy" id="310354"/>
    <lineage>
        <taxon>Bacteria</taxon>
        <taxon>Bacillati</taxon>
        <taxon>Actinomycetota</taxon>
        <taxon>Actinomycetes</taxon>
        <taxon>Micromonosporales</taxon>
        <taxon>Micromonosporaceae</taxon>
        <taxon>Catellatospora</taxon>
    </lineage>
</organism>
<dbReference type="PANTHER" id="PTHR33154:SF33">
    <property type="entry name" value="TRANSCRIPTIONAL REPRESSOR SDPR"/>
    <property type="match status" value="1"/>
</dbReference>
<dbReference type="Pfam" id="PF12840">
    <property type="entry name" value="HTH_20"/>
    <property type="match status" value="1"/>
</dbReference>
<evidence type="ECO:0000313" key="6">
    <source>
        <dbReference type="Proteomes" id="UP000630887"/>
    </source>
</evidence>
<evidence type="ECO:0000256" key="3">
    <source>
        <dbReference type="ARBA" id="ARBA00023163"/>
    </source>
</evidence>
<keyword evidence="2" id="KW-0238">DNA-binding</keyword>
<dbReference type="PANTHER" id="PTHR33154">
    <property type="entry name" value="TRANSCRIPTIONAL REGULATOR, ARSR FAMILY"/>
    <property type="match status" value="1"/>
</dbReference>
<dbReference type="Gene3D" id="1.10.10.10">
    <property type="entry name" value="Winged helix-like DNA-binding domain superfamily/Winged helix DNA-binding domain"/>
    <property type="match status" value="1"/>
</dbReference>
<evidence type="ECO:0000256" key="2">
    <source>
        <dbReference type="ARBA" id="ARBA00023125"/>
    </source>
</evidence>
<feature type="domain" description="HTH arsR-type" evidence="4">
    <location>
        <begin position="5"/>
        <end position="98"/>
    </location>
</feature>
<dbReference type="GO" id="GO:0003677">
    <property type="term" value="F:DNA binding"/>
    <property type="evidence" value="ECO:0007669"/>
    <property type="project" value="UniProtKB-KW"/>
</dbReference>
<gene>
    <name evidence="5" type="ORF">Cco03nite_14420</name>
</gene>
<keyword evidence="3" id="KW-0804">Transcription</keyword>
<dbReference type="CDD" id="cd00090">
    <property type="entry name" value="HTH_ARSR"/>
    <property type="match status" value="1"/>
</dbReference>
<keyword evidence="1" id="KW-0805">Transcription regulation</keyword>
<dbReference type="EMBL" id="BONI01000008">
    <property type="protein sequence ID" value="GIG04742.1"/>
    <property type="molecule type" value="Genomic_DNA"/>
</dbReference>
<accession>A0A8J3P5T2</accession>
<proteinExistence type="predicted"/>
<dbReference type="GO" id="GO:0003700">
    <property type="term" value="F:DNA-binding transcription factor activity"/>
    <property type="evidence" value="ECO:0007669"/>
    <property type="project" value="InterPro"/>
</dbReference>
<evidence type="ECO:0000256" key="1">
    <source>
        <dbReference type="ARBA" id="ARBA00023015"/>
    </source>
</evidence>
<comment type="caution">
    <text evidence="5">The sequence shown here is derived from an EMBL/GenBank/DDBJ whole genome shotgun (WGS) entry which is preliminary data.</text>
</comment>
<dbReference type="InterPro" id="IPR001845">
    <property type="entry name" value="HTH_ArsR_DNA-bd_dom"/>
</dbReference>
<dbReference type="AlphaFoldDB" id="A0A8J3P5T2"/>
<evidence type="ECO:0000313" key="5">
    <source>
        <dbReference type="EMBL" id="GIG04742.1"/>
    </source>
</evidence>
<dbReference type="InterPro" id="IPR036390">
    <property type="entry name" value="WH_DNA-bd_sf"/>
</dbReference>
<sequence length="201" mass="21851">MSLGDEQETGRTVTGDLRALAHPIRLRILSLLTGAEMTAAEIARELGITHANASYHLRLLLNAHSIEVAGEEKIRGGQAKRYRYDVGKAFTPRGDQAHPQPDDVQIVYAALAAELQRRARSIVTGPAAVGTLTDAELWVDLDEWKGIRDRIAQASEHMHRIAQRPHTPGTVPVSATIALFRLQDDAARATSASPTPAEEQA</sequence>